<comment type="function">
    <text evidence="1 11">Component of the MICOS complex, a large protein complex of the mitochondrial inner membrane that plays crucial roles in the maintenance of crista junctions, inner membrane architecture, and formation of contact sites to the outer membrane.</text>
</comment>
<comment type="subunit">
    <text evidence="11">Component of the mitochondrial contact site and cristae organizing system (MICOS) complex.</text>
</comment>
<dbReference type="GO" id="GO:0044284">
    <property type="term" value="C:mitochondrial crista junction"/>
    <property type="evidence" value="ECO:0007669"/>
    <property type="project" value="InterPro"/>
</dbReference>
<keyword evidence="5 11" id="KW-0812">Transmembrane</keyword>
<accession>A0AA39R3M9</accession>
<keyword evidence="13" id="KW-1185">Reference proteome</keyword>
<dbReference type="InterPro" id="IPR031463">
    <property type="entry name" value="Mic12"/>
</dbReference>
<organism evidence="12 13">
    <name type="scientific">Cladonia borealis</name>
    <dbReference type="NCBI Taxonomy" id="184061"/>
    <lineage>
        <taxon>Eukaryota</taxon>
        <taxon>Fungi</taxon>
        <taxon>Dikarya</taxon>
        <taxon>Ascomycota</taxon>
        <taxon>Pezizomycotina</taxon>
        <taxon>Lecanoromycetes</taxon>
        <taxon>OSLEUM clade</taxon>
        <taxon>Lecanoromycetidae</taxon>
        <taxon>Lecanorales</taxon>
        <taxon>Lecanorineae</taxon>
        <taxon>Cladoniaceae</taxon>
        <taxon>Cladonia</taxon>
    </lineage>
</organism>
<comment type="caution">
    <text evidence="12">The sequence shown here is derived from an EMBL/GenBank/DDBJ whole genome shotgun (WGS) entry which is preliminary data.</text>
</comment>
<dbReference type="AlphaFoldDB" id="A0AA39R3M9"/>
<keyword evidence="6 11" id="KW-1133">Transmembrane helix</keyword>
<evidence type="ECO:0000256" key="11">
    <source>
        <dbReference type="RuleBase" id="RU363010"/>
    </source>
</evidence>
<comment type="similarity">
    <text evidence="3 11">Belongs to the MICOS complex subunit Mic12 family.</text>
</comment>
<comment type="subcellular location">
    <subcellularLocation>
        <location evidence="2">Membrane</location>
    </subcellularLocation>
    <subcellularLocation>
        <location evidence="11">Mitochondrion inner membrane</location>
        <topology evidence="11">Single-pass membrane protein</topology>
    </subcellularLocation>
</comment>
<sequence>MGFTTSLFSGFTLTSTTLYLTLLYHQRARARQAAILHQQSLILNSLTDPVIASELATMEDENYSGGLREGIKDYRLEKATLAERWKDGWNRELESTVRWVQGFNWREVREAVEGRARGWSEGERRA</sequence>
<feature type="transmembrane region" description="Helical" evidence="11">
    <location>
        <begin position="6"/>
        <end position="24"/>
    </location>
</feature>
<evidence type="ECO:0000256" key="6">
    <source>
        <dbReference type="ARBA" id="ARBA00022989"/>
    </source>
</evidence>
<evidence type="ECO:0000256" key="10">
    <source>
        <dbReference type="ARBA" id="ARBA00032985"/>
    </source>
</evidence>
<evidence type="ECO:0000256" key="3">
    <source>
        <dbReference type="ARBA" id="ARBA00009188"/>
    </source>
</evidence>
<keyword evidence="7 11" id="KW-0496">Mitochondrion</keyword>
<keyword evidence="8 11" id="KW-0472">Membrane</keyword>
<evidence type="ECO:0000256" key="5">
    <source>
        <dbReference type="ARBA" id="ARBA00022692"/>
    </source>
</evidence>
<reference evidence="12" key="1">
    <citation type="submission" date="2023-03" db="EMBL/GenBank/DDBJ databases">
        <title>Complete genome of Cladonia borealis.</title>
        <authorList>
            <person name="Park H."/>
        </authorList>
    </citation>
    <scope>NUCLEOTIDE SEQUENCE</scope>
    <source>
        <strain evidence="12">ANT050790</strain>
    </source>
</reference>
<dbReference type="GO" id="GO:0042407">
    <property type="term" value="P:cristae formation"/>
    <property type="evidence" value="ECO:0007669"/>
    <property type="project" value="InterPro"/>
</dbReference>
<dbReference type="GO" id="GO:0061617">
    <property type="term" value="C:MICOS complex"/>
    <property type="evidence" value="ECO:0007669"/>
    <property type="project" value="UniProtKB-UniRule"/>
</dbReference>
<evidence type="ECO:0000313" key="13">
    <source>
        <dbReference type="Proteomes" id="UP001166286"/>
    </source>
</evidence>
<evidence type="ECO:0000256" key="9">
    <source>
        <dbReference type="ARBA" id="ARBA00032159"/>
    </source>
</evidence>
<protein>
    <recommendedName>
        <fullName evidence="4 11">MICOS complex subunit MIC12</fullName>
    </recommendedName>
    <alternativeName>
        <fullName evidence="10 11">Altered inheritance of mitochondria protein 5, mitochondrial</fullName>
    </alternativeName>
    <alternativeName>
        <fullName evidence="9 11">Found in mitochondrial proteome protein 51</fullName>
    </alternativeName>
</protein>
<keyword evidence="11" id="KW-0999">Mitochondrion inner membrane</keyword>
<name>A0AA39R3M9_9LECA</name>
<evidence type="ECO:0000256" key="1">
    <source>
        <dbReference type="ARBA" id="ARBA00002689"/>
    </source>
</evidence>
<evidence type="ECO:0000256" key="8">
    <source>
        <dbReference type="ARBA" id="ARBA00023136"/>
    </source>
</evidence>
<proteinExistence type="inferred from homology"/>
<dbReference type="Proteomes" id="UP001166286">
    <property type="component" value="Unassembled WGS sequence"/>
</dbReference>
<evidence type="ECO:0000256" key="7">
    <source>
        <dbReference type="ARBA" id="ARBA00023128"/>
    </source>
</evidence>
<evidence type="ECO:0000313" key="12">
    <source>
        <dbReference type="EMBL" id="KAK0514278.1"/>
    </source>
</evidence>
<evidence type="ECO:0000256" key="4">
    <source>
        <dbReference type="ARBA" id="ARBA00018170"/>
    </source>
</evidence>
<dbReference type="Pfam" id="PF17050">
    <property type="entry name" value="AIM5"/>
    <property type="match status" value="1"/>
</dbReference>
<dbReference type="EMBL" id="JAFEKC020000005">
    <property type="protein sequence ID" value="KAK0514278.1"/>
    <property type="molecule type" value="Genomic_DNA"/>
</dbReference>
<evidence type="ECO:0000256" key="2">
    <source>
        <dbReference type="ARBA" id="ARBA00004370"/>
    </source>
</evidence>
<gene>
    <name evidence="12" type="ORF">JMJ35_002895</name>
</gene>